<reference evidence="4" key="1">
    <citation type="journal article" date="2019" name="Int. J. Syst. Evol. Microbiol.">
        <title>The Global Catalogue of Microorganisms (GCM) 10K type strain sequencing project: providing services to taxonomists for standard genome sequencing and annotation.</title>
        <authorList>
            <consortium name="The Broad Institute Genomics Platform"/>
            <consortium name="The Broad Institute Genome Sequencing Center for Infectious Disease"/>
            <person name="Wu L."/>
            <person name="Ma J."/>
        </authorList>
    </citation>
    <scope>NUCLEOTIDE SEQUENCE [LARGE SCALE GENOMIC DNA]</scope>
    <source>
        <strain evidence="4">CCM 8931</strain>
    </source>
</reference>
<feature type="chain" id="PRO_5047305342" description="D-alanyl-D-alanine carboxypeptidase" evidence="2">
    <location>
        <begin position="28"/>
        <end position="429"/>
    </location>
</feature>
<gene>
    <name evidence="3" type="ORF">ACFQ5L_12675</name>
</gene>
<keyword evidence="4" id="KW-1185">Reference proteome</keyword>
<protein>
    <recommendedName>
        <fullName evidence="5">D-alanyl-D-alanine carboxypeptidase</fullName>
    </recommendedName>
</protein>
<feature type="signal peptide" evidence="2">
    <location>
        <begin position="1"/>
        <end position="27"/>
    </location>
</feature>
<accession>A0ABW4C436</accession>
<name>A0ABW4C436_9LACO</name>
<keyword evidence="2" id="KW-0732">Signal</keyword>
<feature type="region of interest" description="Disordered" evidence="1">
    <location>
        <begin position="220"/>
        <end position="268"/>
    </location>
</feature>
<proteinExistence type="predicted"/>
<evidence type="ECO:0000313" key="3">
    <source>
        <dbReference type="EMBL" id="MFD1421793.1"/>
    </source>
</evidence>
<dbReference type="RefSeq" id="WP_137633939.1">
    <property type="nucleotide sequence ID" value="NZ_BJDL01000005.1"/>
</dbReference>
<evidence type="ECO:0000256" key="2">
    <source>
        <dbReference type="SAM" id="SignalP"/>
    </source>
</evidence>
<organism evidence="3 4">
    <name type="scientific">Lactiplantibacillus songbeiensis</name>
    <dbReference type="NCBI Taxonomy" id="2559920"/>
    <lineage>
        <taxon>Bacteria</taxon>
        <taxon>Bacillati</taxon>
        <taxon>Bacillota</taxon>
        <taxon>Bacilli</taxon>
        <taxon>Lactobacillales</taxon>
        <taxon>Lactobacillaceae</taxon>
        <taxon>Lactiplantibacillus</taxon>
    </lineage>
</organism>
<comment type="caution">
    <text evidence="3">The sequence shown here is derived from an EMBL/GenBank/DDBJ whole genome shotgun (WGS) entry which is preliminary data.</text>
</comment>
<dbReference type="Proteomes" id="UP001597188">
    <property type="component" value="Unassembled WGS sequence"/>
</dbReference>
<evidence type="ECO:0000256" key="1">
    <source>
        <dbReference type="SAM" id="MobiDB-lite"/>
    </source>
</evidence>
<sequence>MKLGKVLLLTAAVLGAVGSLSVTDVQAKTGYQRTKNLAVKPKAFYSTSKHGATYQANGSLTNFKFKKNHALTHYRDSTWVATSKTYIKMHGKHRLYYYVHNSDGKAKGWVWNGYLKAGKHNQMRHEASKQVGNYVMAKPGKLYQFGGGYRAKHFNPFNIRFKHGIKLSDKVTYKRTQLWTVYKHGKASKYYYVTSSDNQVKGWVWHGFLKPGEVKEAAKKPAPAVTKPSGGSTHGQGVAGGTTKPVKPTIPVQVPKPIMPSEKPNINSRAWLKDDGKRKRIIVQHGELLEWLDQGNSYDLGIYIERYFRSQPTRLVYVKNIFTKIEDDSPYAHTKRMYAIKTDGTQVLGDWAIGALANGDILEDSRGFSSVNPPEIHTKYPIHDSWKGAYIDGSPTWTQYSSVEDRQVLWMFNLKKQQWEKPQWGRPIN</sequence>
<evidence type="ECO:0008006" key="5">
    <source>
        <dbReference type="Google" id="ProtNLM"/>
    </source>
</evidence>
<dbReference type="EMBL" id="JBHTOJ010000046">
    <property type="protein sequence ID" value="MFD1421793.1"/>
    <property type="molecule type" value="Genomic_DNA"/>
</dbReference>
<evidence type="ECO:0000313" key="4">
    <source>
        <dbReference type="Proteomes" id="UP001597188"/>
    </source>
</evidence>